<comment type="caution">
    <text evidence="11">The sequence shown here is derived from an EMBL/GenBank/DDBJ whole genome shotgun (WGS) entry which is preliminary data.</text>
</comment>
<protein>
    <recommendedName>
        <fullName evidence="2">alpha-1,3-glucan synthase</fullName>
        <ecNumber evidence="2">2.4.1.183</ecNumber>
    </recommendedName>
</protein>
<feature type="chain" id="PRO_5020180266" description="alpha-1,3-glucan synthase" evidence="9">
    <location>
        <begin position="19"/>
        <end position="2324"/>
    </location>
</feature>
<dbReference type="InterPro" id="IPR058655">
    <property type="entry name" value="Mok11-14/Ags1-like"/>
</dbReference>
<evidence type="ECO:0000313" key="11">
    <source>
        <dbReference type="EMBL" id="RXW20757.1"/>
    </source>
</evidence>
<evidence type="ECO:0000256" key="6">
    <source>
        <dbReference type="ARBA" id="ARBA00048960"/>
    </source>
</evidence>
<evidence type="ECO:0000256" key="1">
    <source>
        <dbReference type="ARBA" id="ARBA00006122"/>
    </source>
</evidence>
<dbReference type="GO" id="GO:0070600">
    <property type="term" value="P:fungal-type cell wall (1-&gt;3)-alpha-glucan biosynthetic process"/>
    <property type="evidence" value="ECO:0007669"/>
    <property type="project" value="TreeGrafter"/>
</dbReference>
<dbReference type="InterPro" id="IPR006047">
    <property type="entry name" value="GH13_cat_dom"/>
</dbReference>
<comment type="similarity">
    <text evidence="1">Belongs to the glycosyltransferase group 1 family.</text>
</comment>
<dbReference type="SUPFAM" id="SSF53756">
    <property type="entry name" value="UDP-Glycosyltransferase/glycogen phosphorylase"/>
    <property type="match status" value="1"/>
</dbReference>
<dbReference type="CDD" id="cd03791">
    <property type="entry name" value="GT5_Glycogen_synthase_DULL1-like"/>
    <property type="match status" value="1"/>
</dbReference>
<gene>
    <name evidence="11" type="ORF">EST38_g5100</name>
</gene>
<dbReference type="Pfam" id="PF00534">
    <property type="entry name" value="Glycos_transf_1"/>
    <property type="match status" value="1"/>
</dbReference>
<dbReference type="Pfam" id="PF26127">
    <property type="entry name" value="12TM_Mok13"/>
    <property type="match status" value="1"/>
</dbReference>
<dbReference type="InterPro" id="IPR058656">
    <property type="entry name" value="Mok11-13/Ags1-like_GH"/>
</dbReference>
<dbReference type="Pfam" id="PF26122">
    <property type="entry name" value="CBM_Mok13"/>
    <property type="match status" value="1"/>
</dbReference>
<feature type="signal peptide" evidence="9">
    <location>
        <begin position="1"/>
        <end position="18"/>
    </location>
</feature>
<dbReference type="InterPro" id="IPR058657">
    <property type="entry name" value="Mok11-13/Ags1-like_Ig"/>
</dbReference>
<dbReference type="Pfam" id="PF00128">
    <property type="entry name" value="Alpha-amylase"/>
    <property type="match status" value="1"/>
</dbReference>
<feature type="domain" description="Glycosyl hydrolase family 13 catalytic" evidence="10">
    <location>
        <begin position="65"/>
        <end position="518"/>
    </location>
</feature>
<feature type="transmembrane region" description="Helical" evidence="8">
    <location>
        <begin position="1934"/>
        <end position="1953"/>
    </location>
</feature>
<evidence type="ECO:0000256" key="5">
    <source>
        <dbReference type="ARBA" id="ARBA00023316"/>
    </source>
</evidence>
<feature type="transmembrane region" description="Helical" evidence="8">
    <location>
        <begin position="1056"/>
        <end position="1084"/>
    </location>
</feature>
<dbReference type="OrthoDB" id="512920at2759"/>
<keyword evidence="9" id="KW-0732">Signal</keyword>
<keyword evidence="3" id="KW-0328">Glycosyltransferase</keyword>
<keyword evidence="8" id="KW-0812">Transmembrane</keyword>
<dbReference type="STRING" id="2316362.A0A4Q2DLC5"/>
<evidence type="ECO:0000256" key="2">
    <source>
        <dbReference type="ARBA" id="ARBA00012688"/>
    </source>
</evidence>
<dbReference type="SMART" id="SM00642">
    <property type="entry name" value="Aamy"/>
    <property type="match status" value="1"/>
</dbReference>
<evidence type="ECO:0000256" key="8">
    <source>
        <dbReference type="SAM" id="Phobius"/>
    </source>
</evidence>
<proteinExistence type="inferred from homology"/>
<evidence type="ECO:0000313" key="12">
    <source>
        <dbReference type="Proteomes" id="UP000290288"/>
    </source>
</evidence>
<dbReference type="Pfam" id="PF26108">
    <property type="entry name" value="GH_Mok13"/>
    <property type="match status" value="1"/>
</dbReference>
<feature type="transmembrane region" description="Helical" evidence="8">
    <location>
        <begin position="2216"/>
        <end position="2236"/>
    </location>
</feature>
<comment type="catalytic activity">
    <reaction evidence="6">
        <text>[(1-&gt;3)-alpha-D-glucosyl](n) + UDP-alpha-D-glucose = [(1-&gt;3)-alpha-D-glucosyl](n+1) + UDP + H(+)</text>
        <dbReference type="Rhea" id="RHEA:19749"/>
        <dbReference type="Rhea" id="RHEA-COMP:11150"/>
        <dbReference type="Rhea" id="RHEA-COMP:11151"/>
        <dbReference type="ChEBI" id="CHEBI:15378"/>
        <dbReference type="ChEBI" id="CHEBI:28100"/>
        <dbReference type="ChEBI" id="CHEBI:58223"/>
        <dbReference type="ChEBI" id="CHEBI:58885"/>
        <dbReference type="EC" id="2.4.1.183"/>
    </reaction>
</comment>
<dbReference type="Pfam" id="PF26114">
    <property type="entry name" value="Ig_2_Mok13"/>
    <property type="match status" value="1"/>
</dbReference>
<organism evidence="11 12">
    <name type="scientific">Candolleomyces aberdarensis</name>
    <dbReference type="NCBI Taxonomy" id="2316362"/>
    <lineage>
        <taxon>Eukaryota</taxon>
        <taxon>Fungi</taxon>
        <taxon>Dikarya</taxon>
        <taxon>Basidiomycota</taxon>
        <taxon>Agaricomycotina</taxon>
        <taxon>Agaricomycetes</taxon>
        <taxon>Agaricomycetidae</taxon>
        <taxon>Agaricales</taxon>
        <taxon>Agaricineae</taxon>
        <taxon>Psathyrellaceae</taxon>
        <taxon>Candolleomyces</taxon>
    </lineage>
</organism>
<feature type="compositionally biased region" description="Polar residues" evidence="7">
    <location>
        <begin position="1841"/>
        <end position="1867"/>
    </location>
</feature>
<dbReference type="FunFam" id="3.40.50.2000:FF:000157">
    <property type="entry name" value="Alpha-1,3-glucan synthase, variant"/>
    <property type="match status" value="1"/>
</dbReference>
<reference evidence="11 12" key="1">
    <citation type="submission" date="2019-01" db="EMBL/GenBank/DDBJ databases">
        <title>Draft genome sequence of Psathyrella aberdarensis IHI B618.</title>
        <authorList>
            <person name="Buettner E."/>
            <person name="Kellner H."/>
        </authorList>
    </citation>
    <scope>NUCLEOTIDE SEQUENCE [LARGE SCALE GENOMIC DNA]</scope>
    <source>
        <strain evidence="11 12">IHI B618</strain>
    </source>
</reference>
<evidence type="ECO:0000256" key="9">
    <source>
        <dbReference type="SAM" id="SignalP"/>
    </source>
</evidence>
<feature type="region of interest" description="Disordered" evidence="7">
    <location>
        <begin position="1409"/>
        <end position="1429"/>
    </location>
</feature>
<feature type="transmembrane region" description="Helical" evidence="8">
    <location>
        <begin position="2144"/>
        <end position="2166"/>
    </location>
</feature>
<dbReference type="SUPFAM" id="SSF51445">
    <property type="entry name" value="(Trans)glycosidases"/>
    <property type="match status" value="1"/>
</dbReference>
<dbReference type="EMBL" id="SDEE01000135">
    <property type="protein sequence ID" value="RXW20757.1"/>
    <property type="molecule type" value="Genomic_DNA"/>
</dbReference>
<dbReference type="InterPro" id="IPR001296">
    <property type="entry name" value="Glyco_trans_1"/>
</dbReference>
<name>A0A4Q2DLC5_9AGAR</name>
<dbReference type="GO" id="GO:0009277">
    <property type="term" value="C:fungal-type cell wall"/>
    <property type="evidence" value="ECO:0007669"/>
    <property type="project" value="TreeGrafter"/>
</dbReference>
<keyword evidence="8" id="KW-0472">Membrane</keyword>
<dbReference type="Proteomes" id="UP000290288">
    <property type="component" value="Unassembled WGS sequence"/>
</dbReference>
<feature type="region of interest" description="Disordered" evidence="7">
    <location>
        <begin position="1624"/>
        <end position="1702"/>
    </location>
</feature>
<feature type="compositionally biased region" description="Basic and acidic residues" evidence="7">
    <location>
        <begin position="1416"/>
        <end position="1427"/>
    </location>
</feature>
<feature type="transmembrane region" description="Helical" evidence="8">
    <location>
        <begin position="1994"/>
        <end position="2014"/>
    </location>
</feature>
<dbReference type="Gene3D" id="3.20.20.80">
    <property type="entry name" value="Glycosidases"/>
    <property type="match status" value="1"/>
</dbReference>
<feature type="transmembrane region" description="Helical" evidence="8">
    <location>
        <begin position="2063"/>
        <end position="2084"/>
    </location>
</feature>
<accession>A0A4Q2DLC5</accession>
<dbReference type="InterPro" id="IPR058654">
    <property type="entry name" value="Mok11-14/Ags1-like_TM"/>
</dbReference>
<dbReference type="PANTHER" id="PTHR47182:SF2">
    <property type="entry name" value="CELL WALL ALPHA-1,3-GLUCAN SYNTHASE AGS1"/>
    <property type="match status" value="1"/>
</dbReference>
<dbReference type="Gene3D" id="3.40.50.2000">
    <property type="entry name" value="Glycogen Phosphorylase B"/>
    <property type="match status" value="2"/>
</dbReference>
<dbReference type="GO" id="GO:0047657">
    <property type="term" value="F:alpha-1,3-glucan synthase activity"/>
    <property type="evidence" value="ECO:0007669"/>
    <property type="project" value="UniProtKB-EC"/>
</dbReference>
<feature type="compositionally biased region" description="Basic and acidic residues" evidence="7">
    <location>
        <begin position="1870"/>
        <end position="1883"/>
    </location>
</feature>
<evidence type="ECO:0000256" key="7">
    <source>
        <dbReference type="SAM" id="MobiDB-lite"/>
    </source>
</evidence>
<dbReference type="InterPro" id="IPR013534">
    <property type="entry name" value="Starch_synth_cat_dom"/>
</dbReference>
<evidence type="ECO:0000259" key="10">
    <source>
        <dbReference type="SMART" id="SM00642"/>
    </source>
</evidence>
<feature type="transmembrane region" description="Helical" evidence="8">
    <location>
        <begin position="2026"/>
        <end position="2048"/>
    </location>
</feature>
<dbReference type="InterPro" id="IPR058658">
    <property type="entry name" value="Mok11-13/Ags1-like_Ig_2"/>
</dbReference>
<dbReference type="InterPro" id="IPR017853">
    <property type="entry name" value="GH"/>
</dbReference>
<feature type="transmembrane region" description="Helical" evidence="8">
    <location>
        <begin position="2105"/>
        <end position="2124"/>
    </location>
</feature>
<feature type="region of interest" description="Disordered" evidence="7">
    <location>
        <begin position="1841"/>
        <end position="1885"/>
    </location>
</feature>
<sequence>MKLSWLSSLSLLAASALASPYREDLVGYNLNVVKDAQTPTQYDSERPNTTYTPSPLNWRELPTYTILMDKFADGDPSNNDFFKSPYEWDWRETQLRSGGDLRGLEAKLDYLHGMGVRVIFMSGTPFLNMLWQADSYSPLDFSVLDPHWGTIDDWRHLIDAIHARGMYFMADFTVGTMSDLIGWKGFLNTSADFDLNEYSAVYKHPRYVPWGFDEYADFKISDERNKSCEMPKFWVDDGTIVKVETNGCLMSDFDQYGDMEAFGVHPDWKRQLSKFASVQDRLREWRPDVMERIQVFSCMAIKALDFDAIRIDKALQVSVDGMANWATHTRECAARLGKTNFFIPGEVTGGDTFGALYMGRGRTPTQRPGGFLAAANVSATDNQYFLREAGHNSLDSVAFHYSIYRAMARILGMDGNLQVAYDTQADLVDAWNQIFVSNDMLNPTSGDVDPRHMYGTSNFDIFRWQSLENGTQRVAVGTFLTSLVMPGIPLLYYGEEQNFYLFDNGASNYLYGRQAMFSTTAWKRHGCYQLGSEQYFNMPLTKALIGCQDDWNSLDHFDPTANTRRLFSHFFQLRSTYGVLQDGFGLRNLRKWTYEIKRPGSNNTATEMGAWAFVREELTGFQNVSGQFQDPVMLVFTNENHTTSYTFPCKGDESIITPFEPGTIRNLFYPYDNYTTEATGEGIPGRPENVTFGCIPSMTLEPYGFKAFVPIEQWTPPAPALTKFSPGHDHRINSDSGDSNVQVTLEFNTVMDCDSVTESITIEVSSTSQGTPTFSTAQCQRMSTADPNIIPGGDVSVWSWQATLQNIPDGIIVLTITRPAAARSATTTTGAIDHLLLRKGKSDNVMVFPDSDYDTAALTESGGQFTFTHKAVGADMFRYTWNYGTNWTDWKAYESSTNIDSSQLIQKDHIWKGGHVIVQYWSKHASSASTVVHSDGQYTGPPRRVPQFLIRGPFNNWGYDKGINTLMKLNDQDQWQLDIMAAWPTYMQLNVYDFNDYWYGDADGDGVLDRLPPNTVAPNYVNVTAPPYPYLSWRLLVSDSGMTWSLVPRGQAMVGAIMYALLLSIPLITATLAVLIFMWTFYGIKYNRYGVKNKSNTSYFPILGALSNKSNADLGSAAPEKVFGGSKAPKEIIGWPEDKNKRRKVIIATLEYEIIDWKLKVKIGGLGVMSSLMGKAMSDVDLIWVCPKVKDLEYPPGDPADPIEVIIFGEPYLIEVETHVLDNITWVILDSPVFRAQTKADPYPARMDDLSSAIFYSTWNQAIAATIRRNPDIDIYHINDYHGALAPIYLLPKVMPVCLSLHNAEFQGLWPLRTKEEMKEVCSAFNISKEHCTKYVQFGNTFNLLHAAASFISNHQKSIGVAGVSDKYGKRSWARYPALWTLKHVDSLPNPDPTDIAALEETPIKSKNVQVDQEAEAARPENKRKAQEWAGIKQDPNSDLFVFVGRWSKQKGVDVIADVLPSLLEKKPSIQVIAVGPVIDLYGRFAAEKLARLMEMYPDRVFSKPEFTALPPYLFSGADFALIPSRDEPFGLVAVEFGRKGALGVGSRLGGLGLMPGWWFPVESTGTNHMLSQLTKTIKLALKSTEEERAVLRARSAVQRFPVVEWRQRMEDFHKRSIYQSRKAAGSNAWRKSDGDSAAPRPVAHTDDWDPVQMPQPTQPEWDAASLRSYNDGPHTPGSPAAWSQDNLGTPNEFGGPNQQGYFDGRGTRGSVATTSGGEGFDNFLDRANRTIGREQRHVPDPFLEGGLAPHRPFGAHSRISSVESISTIVDEKSNSPLNKAIASFTDADGGVAADFVQRLQNLNSKNSEHELCIDKFLVKSEETFFGKVKKDKLSSAASVRSSQRDSVWGTPTPSLYSRPDSPNMQGSFHGEDDNPFHDHDQPEGPPMTALQVAMSRELAGWPLYTIVIALGQMLSATSFQITLLSGRNWADDMQLYILGAIFFAASAVWYPLFRLKPSVYVLSAPWIFFGLAFFLIGLPTIHEALHPAHKTLANVATWCYAVASAAGFLFFGLNFGEEAGAATEVWTLRACIVQGSQQIWVAALWYWGNSLNGRADGYVPPWYIVLAVWPLAVMSFVFAYLMLYGLPEYYRQTPPKVPHFLKTLFRRKLVLWFLFAEILRDYWLSSPYGRNWRFLWDVPIPHWQTLILVVVFFIFVWGIMLFILTHFSKTHTWLLPVFAVGLGAPRWAQMLWGTSSIALYVPWGGSAGPYLSLSLWLWLGVLDAIQGVGLGMILLQTLSRLHVCATLAFSQLLGSVVVIIARATAPNKLGPATVFPDAAKWNPSEGFGASPIAFPLFWVCLVCQLIIVVGYFWFYRKEQLARP</sequence>
<feature type="transmembrane region" description="Helical" evidence="8">
    <location>
        <begin position="2178"/>
        <end position="2204"/>
    </location>
</feature>
<feature type="transmembrane region" description="Helical" evidence="8">
    <location>
        <begin position="2243"/>
        <end position="2262"/>
    </location>
</feature>
<feature type="transmembrane region" description="Helical" evidence="8">
    <location>
        <begin position="2293"/>
        <end position="2315"/>
    </location>
</feature>
<dbReference type="PANTHER" id="PTHR47182">
    <property type="entry name" value="CELL WALL ALPHA-1,3-GLUCAN SYNTHASE AGS1-RELATED"/>
    <property type="match status" value="1"/>
</dbReference>
<keyword evidence="5" id="KW-0961">Cell wall biogenesis/degradation</keyword>
<dbReference type="FunFam" id="3.40.50.2000:FF:000052">
    <property type="entry name" value="Alpha-1,3-glucan synthase Ags2"/>
    <property type="match status" value="1"/>
</dbReference>
<dbReference type="Pfam" id="PF08323">
    <property type="entry name" value="Glyco_transf_5"/>
    <property type="match status" value="1"/>
</dbReference>
<evidence type="ECO:0000256" key="3">
    <source>
        <dbReference type="ARBA" id="ARBA00022676"/>
    </source>
</evidence>
<evidence type="ECO:0000256" key="4">
    <source>
        <dbReference type="ARBA" id="ARBA00022679"/>
    </source>
</evidence>
<dbReference type="Pfam" id="PF26111">
    <property type="entry name" value="Ig_Mok13"/>
    <property type="match status" value="1"/>
</dbReference>
<keyword evidence="4" id="KW-0808">Transferase</keyword>
<keyword evidence="12" id="KW-1185">Reference proteome</keyword>
<feature type="transmembrane region" description="Helical" evidence="8">
    <location>
        <begin position="1960"/>
        <end position="1982"/>
    </location>
</feature>
<keyword evidence="8" id="KW-1133">Transmembrane helix</keyword>
<feature type="transmembrane region" description="Helical" evidence="8">
    <location>
        <begin position="1902"/>
        <end position="1922"/>
    </location>
</feature>
<dbReference type="InterPro" id="IPR058659">
    <property type="entry name" value="Mok11-13/Ags1-like_CBM"/>
</dbReference>
<dbReference type="EC" id="2.4.1.183" evidence="2"/>